<protein>
    <submittedName>
        <fullName evidence="6">Crp/Fnr family transcriptional regulator</fullName>
    </submittedName>
</protein>
<evidence type="ECO:0000313" key="6">
    <source>
        <dbReference type="EMBL" id="NML17348.1"/>
    </source>
</evidence>
<dbReference type="CDD" id="cd00038">
    <property type="entry name" value="CAP_ED"/>
    <property type="match status" value="1"/>
</dbReference>
<keyword evidence="2" id="KW-0238">DNA-binding</keyword>
<dbReference type="SUPFAM" id="SSF46785">
    <property type="entry name" value="Winged helix' DNA-binding domain"/>
    <property type="match status" value="1"/>
</dbReference>
<keyword evidence="7" id="KW-1185">Reference proteome</keyword>
<feature type="domain" description="Cyclic nucleotide-binding" evidence="4">
    <location>
        <begin position="8"/>
        <end position="77"/>
    </location>
</feature>
<dbReference type="Proteomes" id="UP000574067">
    <property type="component" value="Unassembled WGS sequence"/>
</dbReference>
<dbReference type="GO" id="GO:0003700">
    <property type="term" value="F:DNA-binding transcription factor activity"/>
    <property type="evidence" value="ECO:0007669"/>
    <property type="project" value="TreeGrafter"/>
</dbReference>
<dbReference type="GO" id="GO:0005829">
    <property type="term" value="C:cytosol"/>
    <property type="evidence" value="ECO:0007669"/>
    <property type="project" value="TreeGrafter"/>
</dbReference>
<reference evidence="6 7" key="1">
    <citation type="submission" date="2020-04" db="EMBL/GenBank/DDBJ databases">
        <title>Azohydromonas sp. isolated from soil.</title>
        <authorList>
            <person name="Dahal R.H."/>
        </authorList>
    </citation>
    <scope>NUCLEOTIDE SEQUENCE [LARGE SCALE GENOMIC DNA]</scope>
    <source>
        <strain evidence="6 7">G-1-1-14</strain>
    </source>
</reference>
<dbReference type="InterPro" id="IPR018490">
    <property type="entry name" value="cNMP-bd_dom_sf"/>
</dbReference>
<dbReference type="InterPro" id="IPR000595">
    <property type="entry name" value="cNMP-bd_dom"/>
</dbReference>
<dbReference type="PROSITE" id="PS51063">
    <property type="entry name" value="HTH_CRP_2"/>
    <property type="match status" value="1"/>
</dbReference>
<evidence type="ECO:0000259" key="4">
    <source>
        <dbReference type="PROSITE" id="PS50042"/>
    </source>
</evidence>
<dbReference type="InterPro" id="IPR014710">
    <property type="entry name" value="RmlC-like_jellyroll"/>
</dbReference>
<proteinExistence type="predicted"/>
<dbReference type="EMBL" id="JABBFW010000017">
    <property type="protein sequence ID" value="NML17348.1"/>
    <property type="molecule type" value="Genomic_DNA"/>
</dbReference>
<dbReference type="GO" id="GO:0003677">
    <property type="term" value="F:DNA binding"/>
    <property type="evidence" value="ECO:0007669"/>
    <property type="project" value="UniProtKB-KW"/>
</dbReference>
<dbReference type="AlphaFoldDB" id="A0A848FDA6"/>
<sequence>MADVENLLIERLPQRERVRLLALCELVQLQPGTRLCEPGEAARHVYFPLDGFVALVTTLDGHRALGVGMVGREGMVGAPLGIGSAATPLHALVQGRGAARRMQASRFRRELALGKALQLALDRYVHIMLAQLATAAACTHFHLVSPRLARWLLMSADRAHANSFHLTHELLAYMLGVRRAGITYAARELQQRALIRYHRGEIHVLDRPGLEAAACGCYAADRLVYDTLLGVSRPGAASGLA</sequence>
<evidence type="ECO:0000259" key="5">
    <source>
        <dbReference type="PROSITE" id="PS51063"/>
    </source>
</evidence>
<dbReference type="PROSITE" id="PS50042">
    <property type="entry name" value="CNMP_BINDING_3"/>
    <property type="match status" value="1"/>
</dbReference>
<evidence type="ECO:0000313" key="7">
    <source>
        <dbReference type="Proteomes" id="UP000574067"/>
    </source>
</evidence>
<dbReference type="InterPro" id="IPR012318">
    <property type="entry name" value="HTH_CRP"/>
</dbReference>
<evidence type="ECO:0000256" key="2">
    <source>
        <dbReference type="ARBA" id="ARBA00023125"/>
    </source>
</evidence>
<gene>
    <name evidence="6" type="ORF">HHL10_20450</name>
</gene>
<evidence type="ECO:0000256" key="3">
    <source>
        <dbReference type="ARBA" id="ARBA00023163"/>
    </source>
</evidence>
<dbReference type="Gene3D" id="1.10.10.10">
    <property type="entry name" value="Winged helix-like DNA-binding domain superfamily/Winged helix DNA-binding domain"/>
    <property type="match status" value="1"/>
</dbReference>
<keyword evidence="1" id="KW-0805">Transcription regulation</keyword>
<dbReference type="InterPro" id="IPR050397">
    <property type="entry name" value="Env_Response_Regulators"/>
</dbReference>
<accession>A0A848FDA6</accession>
<name>A0A848FDA6_9BURK</name>
<dbReference type="SMART" id="SM00100">
    <property type="entry name" value="cNMP"/>
    <property type="match status" value="1"/>
</dbReference>
<dbReference type="Gene3D" id="2.60.120.10">
    <property type="entry name" value="Jelly Rolls"/>
    <property type="match status" value="1"/>
</dbReference>
<comment type="caution">
    <text evidence="6">The sequence shown here is derived from an EMBL/GenBank/DDBJ whole genome shotgun (WGS) entry which is preliminary data.</text>
</comment>
<feature type="domain" description="HTH crp-type" evidence="5">
    <location>
        <begin position="142"/>
        <end position="208"/>
    </location>
</feature>
<dbReference type="InterPro" id="IPR036390">
    <property type="entry name" value="WH_DNA-bd_sf"/>
</dbReference>
<dbReference type="SUPFAM" id="SSF51206">
    <property type="entry name" value="cAMP-binding domain-like"/>
    <property type="match status" value="1"/>
</dbReference>
<dbReference type="Pfam" id="PF13545">
    <property type="entry name" value="HTH_Crp_2"/>
    <property type="match status" value="1"/>
</dbReference>
<dbReference type="RefSeq" id="WP_169162251.1">
    <property type="nucleotide sequence ID" value="NZ_JABBFW010000017.1"/>
</dbReference>
<dbReference type="InterPro" id="IPR036388">
    <property type="entry name" value="WH-like_DNA-bd_sf"/>
</dbReference>
<keyword evidence="3" id="KW-0804">Transcription</keyword>
<dbReference type="PANTHER" id="PTHR24567">
    <property type="entry name" value="CRP FAMILY TRANSCRIPTIONAL REGULATORY PROTEIN"/>
    <property type="match status" value="1"/>
</dbReference>
<evidence type="ECO:0000256" key="1">
    <source>
        <dbReference type="ARBA" id="ARBA00023015"/>
    </source>
</evidence>
<dbReference type="PANTHER" id="PTHR24567:SF74">
    <property type="entry name" value="HTH-TYPE TRANSCRIPTIONAL REGULATOR ARCR"/>
    <property type="match status" value="1"/>
</dbReference>
<organism evidence="6 7">
    <name type="scientific">Azohydromonas caseinilytica</name>
    <dbReference type="NCBI Taxonomy" id="2728836"/>
    <lineage>
        <taxon>Bacteria</taxon>
        <taxon>Pseudomonadati</taxon>
        <taxon>Pseudomonadota</taxon>
        <taxon>Betaproteobacteria</taxon>
        <taxon>Burkholderiales</taxon>
        <taxon>Sphaerotilaceae</taxon>
        <taxon>Azohydromonas</taxon>
    </lineage>
</organism>